<feature type="non-terminal residue" evidence="2">
    <location>
        <position position="1"/>
    </location>
</feature>
<dbReference type="Proteomes" id="UP001054857">
    <property type="component" value="Unassembled WGS sequence"/>
</dbReference>
<dbReference type="EMBL" id="BMAR01000013">
    <property type="protein sequence ID" value="GFR46168.1"/>
    <property type="molecule type" value="Genomic_DNA"/>
</dbReference>
<keyword evidence="3" id="KW-1185">Reference proteome</keyword>
<feature type="compositionally biased region" description="Low complexity" evidence="1">
    <location>
        <begin position="1"/>
        <end position="20"/>
    </location>
</feature>
<proteinExistence type="predicted"/>
<evidence type="ECO:0000256" key="1">
    <source>
        <dbReference type="SAM" id="MobiDB-lite"/>
    </source>
</evidence>
<feature type="region of interest" description="Disordered" evidence="1">
    <location>
        <begin position="76"/>
        <end position="99"/>
    </location>
</feature>
<evidence type="ECO:0000313" key="3">
    <source>
        <dbReference type="Proteomes" id="UP001054857"/>
    </source>
</evidence>
<evidence type="ECO:0000313" key="2">
    <source>
        <dbReference type="EMBL" id="GFR46168.1"/>
    </source>
</evidence>
<gene>
    <name evidence="2" type="ORF">Agub_g7694</name>
</gene>
<feature type="region of interest" description="Disordered" evidence="1">
    <location>
        <begin position="1"/>
        <end position="29"/>
    </location>
</feature>
<reference evidence="2 3" key="1">
    <citation type="journal article" date="2021" name="Sci. Rep.">
        <title>Genome sequencing of the multicellular alga Astrephomene provides insights into convergent evolution of germ-soma differentiation.</title>
        <authorList>
            <person name="Yamashita S."/>
            <person name="Yamamoto K."/>
            <person name="Matsuzaki R."/>
            <person name="Suzuki S."/>
            <person name="Yamaguchi H."/>
            <person name="Hirooka S."/>
            <person name="Minakuchi Y."/>
            <person name="Miyagishima S."/>
            <person name="Kawachi M."/>
            <person name="Toyoda A."/>
            <person name="Nozaki H."/>
        </authorList>
    </citation>
    <scope>NUCLEOTIDE SEQUENCE [LARGE SCALE GENOMIC DNA]</scope>
    <source>
        <strain evidence="2 3">NIES-4017</strain>
    </source>
</reference>
<accession>A0AAD3DQU0</accession>
<name>A0AAD3DQU0_9CHLO</name>
<protein>
    <submittedName>
        <fullName evidence="2">Uncharacterized protein</fullName>
    </submittedName>
</protein>
<comment type="caution">
    <text evidence="2">The sequence shown here is derived from an EMBL/GenBank/DDBJ whole genome shotgun (WGS) entry which is preliminary data.</text>
</comment>
<sequence length="99" mass="11118">ARRRPGLAAAAAAPRTVPAPSGGRTSGCSRRESREVWRWLRRNCGGSWWLQRWYRSKGEAIASEVAYRGRSCIASEDDEPVDWGEDYSGDEEAEEGDTW</sequence>
<organism evidence="2 3">
    <name type="scientific">Astrephomene gubernaculifera</name>
    <dbReference type="NCBI Taxonomy" id="47775"/>
    <lineage>
        <taxon>Eukaryota</taxon>
        <taxon>Viridiplantae</taxon>
        <taxon>Chlorophyta</taxon>
        <taxon>core chlorophytes</taxon>
        <taxon>Chlorophyceae</taxon>
        <taxon>CS clade</taxon>
        <taxon>Chlamydomonadales</taxon>
        <taxon>Astrephomenaceae</taxon>
        <taxon>Astrephomene</taxon>
    </lineage>
</organism>
<dbReference type="AlphaFoldDB" id="A0AAD3DQU0"/>